<feature type="transmembrane region" description="Helical" evidence="4">
    <location>
        <begin position="401"/>
        <end position="422"/>
    </location>
</feature>
<dbReference type="Proteomes" id="UP000001058">
    <property type="component" value="Unassembled WGS sequence"/>
</dbReference>
<dbReference type="SUPFAM" id="SSF81324">
    <property type="entry name" value="Voltage-gated potassium channels"/>
    <property type="match status" value="1"/>
</dbReference>
<gene>
    <name evidence="6" type="ORF">VOLCADRAFT_90590</name>
</gene>
<feature type="region of interest" description="Disordered" evidence="3">
    <location>
        <begin position="1032"/>
        <end position="1063"/>
    </location>
</feature>
<keyword evidence="4" id="KW-0472">Membrane</keyword>
<dbReference type="InterPro" id="IPR018490">
    <property type="entry name" value="cNMP-bd_dom_sf"/>
</dbReference>
<feature type="transmembrane region" description="Helical" evidence="4">
    <location>
        <begin position="236"/>
        <end position="257"/>
    </location>
</feature>
<proteinExistence type="predicted"/>
<keyword evidence="7" id="KW-1185">Reference proteome</keyword>
<dbReference type="PROSITE" id="PS50042">
    <property type="entry name" value="CNMP_BINDING_3"/>
    <property type="match status" value="1"/>
</dbReference>
<keyword evidence="2" id="KW-0851">Voltage-gated channel</keyword>
<dbReference type="OrthoDB" id="426293at2759"/>
<dbReference type="GO" id="GO:0005249">
    <property type="term" value="F:voltage-gated potassium channel activity"/>
    <property type="evidence" value="ECO:0007669"/>
    <property type="project" value="InterPro"/>
</dbReference>
<feature type="region of interest" description="Disordered" evidence="3">
    <location>
        <begin position="1604"/>
        <end position="1629"/>
    </location>
</feature>
<dbReference type="RefSeq" id="XP_002950099.1">
    <property type="nucleotide sequence ID" value="XM_002950053.1"/>
</dbReference>
<feature type="compositionally biased region" description="Gly residues" evidence="3">
    <location>
        <begin position="1210"/>
        <end position="1220"/>
    </location>
</feature>
<protein>
    <recommendedName>
        <fullName evidence="5">Cyclic nucleotide-binding domain-containing protein</fullName>
    </recommendedName>
</protein>
<feature type="region of interest" description="Disordered" evidence="3">
    <location>
        <begin position="1112"/>
        <end position="1175"/>
    </location>
</feature>
<keyword evidence="2" id="KW-0407">Ion channel</keyword>
<feature type="compositionally biased region" description="Low complexity" evidence="3">
    <location>
        <begin position="87"/>
        <end position="97"/>
    </location>
</feature>
<dbReference type="eggNOG" id="ENOG502SXR5">
    <property type="taxonomic scope" value="Eukaryota"/>
</dbReference>
<dbReference type="GO" id="GO:0034702">
    <property type="term" value="C:monoatomic ion channel complex"/>
    <property type="evidence" value="ECO:0007669"/>
    <property type="project" value="UniProtKB-KW"/>
</dbReference>
<dbReference type="InterPro" id="IPR045319">
    <property type="entry name" value="KAT/AKT"/>
</dbReference>
<feature type="region of interest" description="Disordered" evidence="3">
    <location>
        <begin position="1250"/>
        <end position="1279"/>
    </location>
</feature>
<feature type="transmembrane region" description="Helical" evidence="4">
    <location>
        <begin position="330"/>
        <end position="348"/>
    </location>
</feature>
<feature type="region of interest" description="Disordered" evidence="3">
    <location>
        <begin position="879"/>
        <end position="982"/>
    </location>
</feature>
<evidence type="ECO:0000259" key="5">
    <source>
        <dbReference type="PROSITE" id="PS50042"/>
    </source>
</evidence>
<dbReference type="InParanoid" id="D8TUT7"/>
<keyword evidence="1" id="KW-0630">Potassium</keyword>
<evidence type="ECO:0000256" key="1">
    <source>
        <dbReference type="ARBA" id="ARBA00022826"/>
    </source>
</evidence>
<evidence type="ECO:0000256" key="4">
    <source>
        <dbReference type="SAM" id="Phobius"/>
    </source>
</evidence>
<dbReference type="PANTHER" id="PTHR45743">
    <property type="entry name" value="POTASSIUM CHANNEL AKT1"/>
    <property type="match status" value="1"/>
</dbReference>
<keyword evidence="1" id="KW-0633">Potassium transport</keyword>
<feature type="region of interest" description="Disordered" evidence="3">
    <location>
        <begin position="78"/>
        <end position="105"/>
    </location>
</feature>
<name>D8TUT7_VOLCA</name>
<feature type="compositionally biased region" description="Low complexity" evidence="3">
    <location>
        <begin position="1117"/>
        <end position="1130"/>
    </location>
</feature>
<feature type="compositionally biased region" description="Gly residues" evidence="3">
    <location>
        <begin position="1051"/>
        <end position="1060"/>
    </location>
</feature>
<evidence type="ECO:0000256" key="2">
    <source>
        <dbReference type="ARBA" id="ARBA00022882"/>
    </source>
</evidence>
<keyword evidence="1" id="KW-0631">Potassium channel</keyword>
<feature type="region of interest" description="Disordered" evidence="3">
    <location>
        <begin position="1193"/>
        <end position="1222"/>
    </location>
</feature>
<keyword evidence="2" id="KW-0813">Transport</keyword>
<keyword evidence="4" id="KW-0812">Transmembrane</keyword>
<feature type="compositionally biased region" description="Polar residues" evidence="3">
    <location>
        <begin position="1615"/>
        <end position="1629"/>
    </location>
</feature>
<dbReference type="KEGG" id="vcn:VOLCADRAFT_90590"/>
<accession>D8TUT7</accession>
<reference evidence="6 7" key="1">
    <citation type="journal article" date="2010" name="Science">
        <title>Genomic analysis of organismal complexity in the multicellular green alga Volvox carteri.</title>
        <authorList>
            <person name="Prochnik S.E."/>
            <person name="Umen J."/>
            <person name="Nedelcu A.M."/>
            <person name="Hallmann A."/>
            <person name="Miller S.M."/>
            <person name="Nishii I."/>
            <person name="Ferris P."/>
            <person name="Kuo A."/>
            <person name="Mitros T."/>
            <person name="Fritz-Laylin L.K."/>
            <person name="Hellsten U."/>
            <person name="Chapman J."/>
            <person name="Simakov O."/>
            <person name="Rensing S.A."/>
            <person name="Terry A."/>
            <person name="Pangilinan J."/>
            <person name="Kapitonov V."/>
            <person name="Jurka J."/>
            <person name="Salamov A."/>
            <person name="Shapiro H."/>
            <person name="Schmutz J."/>
            <person name="Grimwood J."/>
            <person name="Lindquist E."/>
            <person name="Lucas S."/>
            <person name="Grigoriev I.V."/>
            <person name="Schmitt R."/>
            <person name="Kirk D."/>
            <person name="Rokhsar D.S."/>
        </authorList>
    </citation>
    <scope>NUCLEOTIDE SEQUENCE [LARGE SCALE GENOMIC DNA]</scope>
    <source>
        <strain evidence="7">f. Nagariensis / Eve</strain>
    </source>
</reference>
<dbReference type="PANTHER" id="PTHR45743:SF2">
    <property type="entry name" value="POTASSIUM CHANNEL AKT1"/>
    <property type="match status" value="1"/>
</dbReference>
<feature type="compositionally biased region" description="Gly residues" evidence="3">
    <location>
        <begin position="967"/>
        <end position="979"/>
    </location>
</feature>
<organism evidence="7">
    <name type="scientific">Volvox carteri f. nagariensis</name>
    <dbReference type="NCBI Taxonomy" id="3068"/>
    <lineage>
        <taxon>Eukaryota</taxon>
        <taxon>Viridiplantae</taxon>
        <taxon>Chlorophyta</taxon>
        <taxon>core chlorophytes</taxon>
        <taxon>Chlorophyceae</taxon>
        <taxon>CS clade</taxon>
        <taxon>Chlamydomonadales</taxon>
        <taxon>Volvocaceae</taxon>
        <taxon>Volvox</taxon>
    </lineage>
</organism>
<dbReference type="Gene3D" id="1.10.287.70">
    <property type="match status" value="1"/>
</dbReference>
<feature type="transmembrane region" description="Helical" evidence="4">
    <location>
        <begin position="368"/>
        <end position="389"/>
    </location>
</feature>
<evidence type="ECO:0000256" key="3">
    <source>
        <dbReference type="SAM" id="MobiDB-lite"/>
    </source>
</evidence>
<dbReference type="InterPro" id="IPR014710">
    <property type="entry name" value="RmlC-like_jellyroll"/>
</dbReference>
<feature type="transmembrane region" description="Helical" evidence="4">
    <location>
        <begin position="278"/>
        <end position="297"/>
    </location>
</feature>
<dbReference type="Gene3D" id="2.60.120.10">
    <property type="entry name" value="Jelly Rolls"/>
    <property type="match status" value="1"/>
</dbReference>
<feature type="domain" description="Cyclic nucleotide-binding" evidence="5">
    <location>
        <begin position="560"/>
        <end position="666"/>
    </location>
</feature>
<dbReference type="CDD" id="cd00038">
    <property type="entry name" value="CAP_ED"/>
    <property type="match status" value="1"/>
</dbReference>
<keyword evidence="2" id="KW-0406">Ion transport</keyword>
<keyword evidence="4" id="KW-1133">Transmembrane helix</keyword>
<feature type="transmembrane region" description="Helical" evidence="4">
    <location>
        <begin position="192"/>
        <end position="216"/>
    </location>
</feature>
<evidence type="ECO:0000313" key="6">
    <source>
        <dbReference type="EMBL" id="EFJ48767.1"/>
    </source>
</evidence>
<dbReference type="SUPFAM" id="SSF51206">
    <property type="entry name" value="cAMP-binding domain-like"/>
    <property type="match status" value="1"/>
</dbReference>
<sequence length="1629" mass="167617">MSLQLARTAHGRSQIQIDEQIDAYLRLRNDEDSAVEAVPVGGEERSLQKYSIKLEDMVPMTSIRPPDGLRGLLRPSRTASQLARPASQSQLSLTQQSNNFSGSSDQKTMHGIYGLLARHIEVPPKVWAELPYKDLISCFIKEQEEATLELSPTTTGGDSNAGAALDGAASEPGPRCSIFGLPMLHPYSRLAVAWRCAMLLFDLSFTAFWVPLNVGFCFEAYGDLNRPCTRSDFAGGIIYVINWFVGFHMGVVATCGSKRRMVLDGMSVARLYALYGKFVMDTLAVVPFFVLISAITAADDGAVGSGRRLWGLLSLMRLIRLLRLFNTVKFLVVINLCASLMVLLATYYGDQGLDTWFGGMKWVDFESVSPSVLWVHSAYWVITVLTTTGQGQAPRRLGEQILSNFCSVYGMVFNGLVVGIVGEALMRASGDASALLLSKRDVARATSWAAMRHLNPKLTKELQVFFADPDLAHRDMNKEAGYILALPTSLRREVLQHIMKDLLQRVVPAVKSPSRCSNLDFSLEASESIHCPDGAGVSWFVPGEPRGPRRRLAAQTVHIFNTTSREPELQDLLASMFRPVDVPRGHDLCRQGTPADRLWVLEWGNVVAQRQNEVDEHPTTGMSCLLGETVLLKGVVEAAGVRPWTLQTTSACRLWELHLADIERLLWVEPSLVTKVLQYVKERLIDKLVGVPERDRSWCELVTVLNRILKQPAMLDCAADNLEALVQARPDDSSLPLLLSSWLEAVIANPLYTELSREPATRKRGLVTMALQPDGMVGAAAAVGPYGSAAQHPLGAPSLAILSRYGTMRGGAGAGSVAGSGGGGSVTARGLLSGDGSGVPGSPLAVVPAASPATLALQPSSGGGADDDCVADAAIRSSAGNGELPQGSLPGPGALGGGSSGEAEPGRRAVRGMPCIARRSRSGTRLPLSDGGGGNGDGIEGDGVTAAAAVRGMRTEAQSQPQLMTPGLGGSSSGGGGLAAGRPAPSLSRFAAAALTARRAPWVETAAAAAAVNLRSRRATRRASMSDNGVVAFGGRDATCDRDDEDDEDGGGGGSGGGAAGAEDYIEDCDASDVNDDTCEDTEAVVDGRSASVIAHTQMAYSVFSALPSGASGGLGPRSPSPQRSPGAAAVNGTAGSRVGSPRVCPFSDSDSPRVGAAADADGSSDGGGSFLNATGAARQPRLSSLARARSAHTLPLVPEEEGLMRSSSDGGGSGAGGVTGVPRQAAATADAFAGKAAGPAAWPAALDGGRTSAPVVSNTSIQRASTASGFRRGGSSGGMAAAAVSSAAAVLARHHGVSRSRSTSWLASGTTTTAVAAAPTLPRVREEGTATGSGDCYDADARSMFELPAADTAGSVSSAVEPGLLPPPPAAELQQRLSGGAISDAVANGALLPRPPVAAASQQAGAAAVRGEGSGGGVVSDRLPQLVPLPDRVYKLRVRTSGASGGSTSFGTADVASSITSSLAWPHSPSAAVSGAGAAAVGGRGNGPCHAAATLCTTCGKCTCAACRSRAMATAMAFDQGTVAAGRVPSLPYSTLRLWGLGPSTRVAGAADQAGATAAVGGPAAVRMPGAAISTWARGAGGAGGAGGGVGVGVGGAGIGVSRGPETWRRRRPSSLTDLSMSSVPLVP</sequence>
<evidence type="ECO:0000313" key="7">
    <source>
        <dbReference type="Proteomes" id="UP000001058"/>
    </source>
</evidence>
<dbReference type="EMBL" id="GL378338">
    <property type="protein sequence ID" value="EFJ48767.1"/>
    <property type="molecule type" value="Genomic_DNA"/>
</dbReference>
<dbReference type="GeneID" id="9619494"/>
<dbReference type="InterPro" id="IPR000595">
    <property type="entry name" value="cNMP-bd_dom"/>
</dbReference>